<dbReference type="EMBL" id="CAFBOL010000018">
    <property type="protein sequence ID" value="CAB4983803.1"/>
    <property type="molecule type" value="Genomic_DNA"/>
</dbReference>
<evidence type="ECO:0000259" key="10">
    <source>
        <dbReference type="Pfam" id="PF07992"/>
    </source>
</evidence>
<dbReference type="InterPro" id="IPR012999">
    <property type="entry name" value="Pyr_OxRdtase_I_AS"/>
</dbReference>
<comment type="cofactor">
    <cofactor evidence="1">
        <name>FAD</name>
        <dbReference type="ChEBI" id="CHEBI:57692"/>
    </cofactor>
</comment>
<evidence type="ECO:0000313" key="15">
    <source>
        <dbReference type="EMBL" id="CAB4944134.1"/>
    </source>
</evidence>
<organism evidence="13">
    <name type="scientific">freshwater metagenome</name>
    <dbReference type="NCBI Taxonomy" id="449393"/>
    <lineage>
        <taxon>unclassified sequences</taxon>
        <taxon>metagenomes</taxon>
        <taxon>ecological metagenomes</taxon>
    </lineage>
</organism>
<accession>A0A6J7ALH1</accession>
<gene>
    <name evidence="12" type="ORF">UFOPK2656_02784</name>
    <name evidence="13" type="ORF">UFOPK3099_02292</name>
    <name evidence="14" type="ORF">UFOPK3267_03119</name>
    <name evidence="15" type="ORF">UFOPK3651_02399</name>
    <name evidence="16" type="ORF">UFOPK3931_00979</name>
    <name evidence="11" type="ORF">UFOPK4189_02917</name>
</gene>
<dbReference type="InterPro" id="IPR004099">
    <property type="entry name" value="Pyr_nucl-diS_OxRdtase_dimer"/>
</dbReference>
<dbReference type="GO" id="GO:0003955">
    <property type="term" value="F:NAD(P)H dehydrogenase (quinone) activity"/>
    <property type="evidence" value="ECO:0007669"/>
    <property type="project" value="TreeGrafter"/>
</dbReference>
<dbReference type="EMBL" id="CAFBIY010000287">
    <property type="protein sequence ID" value="CAB4853587.1"/>
    <property type="molecule type" value="Genomic_DNA"/>
</dbReference>
<dbReference type="PRINTS" id="PR00368">
    <property type="entry name" value="FADPNR"/>
</dbReference>
<dbReference type="InterPro" id="IPR016156">
    <property type="entry name" value="FAD/NAD-linked_Rdtase_dimer_sf"/>
</dbReference>
<reference evidence="13" key="1">
    <citation type="submission" date="2020-05" db="EMBL/GenBank/DDBJ databases">
        <authorList>
            <person name="Chiriac C."/>
            <person name="Salcher M."/>
            <person name="Ghai R."/>
            <person name="Kavagutti S V."/>
        </authorList>
    </citation>
    <scope>NUCLEOTIDE SEQUENCE</scope>
</reference>
<dbReference type="GO" id="GO:0016668">
    <property type="term" value="F:oxidoreductase activity, acting on a sulfur group of donors, NAD(P) as acceptor"/>
    <property type="evidence" value="ECO:0007669"/>
    <property type="project" value="InterPro"/>
</dbReference>
<evidence type="ECO:0000259" key="9">
    <source>
        <dbReference type="Pfam" id="PF02852"/>
    </source>
</evidence>
<evidence type="ECO:0000313" key="11">
    <source>
        <dbReference type="EMBL" id="CAB4365162.1"/>
    </source>
</evidence>
<keyword evidence="4" id="KW-0274">FAD</keyword>
<feature type="domain" description="FAD/NAD(P)-binding" evidence="10">
    <location>
        <begin position="12"/>
        <end position="325"/>
    </location>
</feature>
<evidence type="ECO:0000256" key="7">
    <source>
        <dbReference type="ARBA" id="ARBA00023157"/>
    </source>
</evidence>
<sequence length="478" mass="51792">MRVSTAPSAEQYDLIIVGSGSGNSVIGPEMDGWRIAMVERGVFGGTCLNRGCIPTKMLVYPADLAEQARHGERLGVHTSFDGADWQSMVHRIFGRIDPIAEGGRNYRVGLANVDVYEGGAHFVGDRELEVLGTRIRGERVVLAAGARSFIPDVPGLVDAPFHTSDSIMRIAHRPEHLVIIGGGFIAAEFAHIFQAFGSQVTIINRSHHLLRAEDHDISSRFTELAAERFDLALGAHIEHVRRTDTGISVELTCDGGSRTIEGDVLLVAAGRRPNGDQLRVEAAGIEMHEDGAVPVDRYGRTSAPGVWALGDINGRHQLKHMANGEAKVVRHNLLHPDALREYDSRPAPHAVFSSPQIGAVGLTEEQALHRSQQTGQPYCAIIQHYGSAAYGWAMEDTTSFCKLIGDPLTRAVLGAHVIGPQASLLVQLLVQGMHLGNTADEMAVGQVWIHPALGEVVEQALLSLMDAFDAWSEADRQR</sequence>
<evidence type="ECO:0000313" key="16">
    <source>
        <dbReference type="EMBL" id="CAB4983803.1"/>
    </source>
</evidence>
<evidence type="ECO:0000313" key="14">
    <source>
        <dbReference type="EMBL" id="CAB4853587.1"/>
    </source>
</evidence>
<feature type="domain" description="Pyridine nucleotide-disulphide oxidoreductase dimerisation" evidence="9">
    <location>
        <begin position="348"/>
        <end position="460"/>
    </location>
</feature>
<dbReference type="InterPro" id="IPR036188">
    <property type="entry name" value="FAD/NAD-bd_sf"/>
</dbReference>
<dbReference type="PROSITE" id="PS00076">
    <property type="entry name" value="PYRIDINE_REDOX_1"/>
    <property type="match status" value="1"/>
</dbReference>
<dbReference type="EMBL" id="CAFBMT010000015">
    <property type="protein sequence ID" value="CAB4944134.1"/>
    <property type="molecule type" value="Genomic_DNA"/>
</dbReference>
<dbReference type="InterPro" id="IPR023753">
    <property type="entry name" value="FAD/NAD-binding_dom"/>
</dbReference>
<evidence type="ECO:0000256" key="8">
    <source>
        <dbReference type="ARBA" id="ARBA00023284"/>
    </source>
</evidence>
<dbReference type="InterPro" id="IPR001100">
    <property type="entry name" value="Pyr_nuc-diS_OxRdtase"/>
</dbReference>
<protein>
    <submittedName>
        <fullName evidence="13">Unannotated protein</fullName>
    </submittedName>
</protein>
<dbReference type="NCBIfam" id="NF005884">
    <property type="entry name" value="PRK07846.1"/>
    <property type="match status" value="1"/>
</dbReference>
<evidence type="ECO:0000256" key="1">
    <source>
        <dbReference type="ARBA" id="ARBA00001974"/>
    </source>
</evidence>
<dbReference type="PANTHER" id="PTHR43014">
    <property type="entry name" value="MERCURIC REDUCTASE"/>
    <property type="match status" value="1"/>
</dbReference>
<evidence type="ECO:0000256" key="5">
    <source>
        <dbReference type="ARBA" id="ARBA00022857"/>
    </source>
</evidence>
<evidence type="ECO:0000256" key="4">
    <source>
        <dbReference type="ARBA" id="ARBA00022827"/>
    </source>
</evidence>
<keyword evidence="3" id="KW-0285">Flavoprotein</keyword>
<dbReference type="Gene3D" id="3.30.390.30">
    <property type="match status" value="1"/>
</dbReference>
<evidence type="ECO:0000256" key="3">
    <source>
        <dbReference type="ARBA" id="ARBA00022630"/>
    </source>
</evidence>
<evidence type="ECO:0000313" key="12">
    <source>
        <dbReference type="EMBL" id="CAB4739399.1"/>
    </source>
</evidence>
<dbReference type="AlphaFoldDB" id="A0A6J7ALH1"/>
<keyword evidence="8" id="KW-0676">Redox-active center</keyword>
<keyword evidence="6" id="KW-0560">Oxidoreductase</keyword>
<evidence type="ECO:0000313" key="13">
    <source>
        <dbReference type="EMBL" id="CAB4833019.1"/>
    </source>
</evidence>
<dbReference type="EMBL" id="CAFAAV010000217">
    <property type="protein sequence ID" value="CAB4833019.1"/>
    <property type="molecule type" value="Genomic_DNA"/>
</dbReference>
<dbReference type="GO" id="GO:0050660">
    <property type="term" value="F:flavin adenine dinucleotide binding"/>
    <property type="evidence" value="ECO:0007669"/>
    <property type="project" value="TreeGrafter"/>
</dbReference>
<dbReference type="Pfam" id="PF02852">
    <property type="entry name" value="Pyr_redox_dim"/>
    <property type="match status" value="1"/>
</dbReference>
<keyword evidence="7" id="KW-1015">Disulfide bond</keyword>
<dbReference type="PANTHER" id="PTHR43014:SF4">
    <property type="entry name" value="PYRIDINE NUCLEOTIDE-DISULFIDE OXIDOREDUCTASE RCLA-RELATED"/>
    <property type="match status" value="1"/>
</dbReference>
<evidence type="ECO:0000256" key="2">
    <source>
        <dbReference type="ARBA" id="ARBA00007532"/>
    </source>
</evidence>
<dbReference type="PRINTS" id="PR00411">
    <property type="entry name" value="PNDRDTASEI"/>
</dbReference>
<dbReference type="EMBL" id="CAEZYF010000023">
    <property type="protein sequence ID" value="CAB4739399.1"/>
    <property type="molecule type" value="Genomic_DNA"/>
</dbReference>
<name>A0A6J7ALH1_9ZZZZ</name>
<proteinExistence type="inferred from homology"/>
<comment type="similarity">
    <text evidence="2">Belongs to the class-I pyridine nucleotide-disulfide oxidoreductase family.</text>
</comment>
<dbReference type="SUPFAM" id="SSF51905">
    <property type="entry name" value="FAD/NAD(P)-binding domain"/>
    <property type="match status" value="1"/>
</dbReference>
<dbReference type="PIRSF" id="PIRSF000350">
    <property type="entry name" value="Mercury_reductase_MerA"/>
    <property type="match status" value="1"/>
</dbReference>
<dbReference type="Pfam" id="PF07992">
    <property type="entry name" value="Pyr_redox_2"/>
    <property type="match status" value="1"/>
</dbReference>
<dbReference type="SUPFAM" id="SSF55424">
    <property type="entry name" value="FAD/NAD-linked reductases, dimerisation (C-terminal) domain"/>
    <property type="match status" value="1"/>
</dbReference>
<dbReference type="Gene3D" id="3.50.50.60">
    <property type="entry name" value="FAD/NAD(P)-binding domain"/>
    <property type="match status" value="2"/>
</dbReference>
<evidence type="ECO:0000256" key="6">
    <source>
        <dbReference type="ARBA" id="ARBA00023002"/>
    </source>
</evidence>
<dbReference type="EMBL" id="CAESGF010000025">
    <property type="protein sequence ID" value="CAB4365162.1"/>
    <property type="molecule type" value="Genomic_DNA"/>
</dbReference>
<keyword evidence="5" id="KW-0521">NADP</keyword>